<dbReference type="Pfam" id="PF25504">
    <property type="entry name" value="HEAT_5MP1_2"/>
    <property type="match status" value="1"/>
</dbReference>
<keyword evidence="2" id="KW-1185">Reference proteome</keyword>
<dbReference type="KEGG" id="dci:108254144"/>
<evidence type="ECO:0000313" key="2">
    <source>
        <dbReference type="Proteomes" id="UP000079169"/>
    </source>
</evidence>
<dbReference type="InterPro" id="IPR051245">
    <property type="entry name" value="eIF5-mimic_regulator"/>
</dbReference>
<evidence type="ECO:0000259" key="1">
    <source>
        <dbReference type="PROSITE" id="PS51363"/>
    </source>
</evidence>
<dbReference type="PANTHER" id="PTHR14208:SF2">
    <property type="entry name" value="PROTEIN KRASAVIETZ"/>
    <property type="match status" value="1"/>
</dbReference>
<dbReference type="RefSeq" id="XP_017304621.1">
    <property type="nucleotide sequence ID" value="XM_017449132.2"/>
</dbReference>
<dbReference type="PANTHER" id="PTHR14208">
    <property type="entry name" value="BASIC LEUCINE ZIPPER AND W2 DOMAIN-CONTAINING PROTEIN"/>
    <property type="match status" value="1"/>
</dbReference>
<dbReference type="RefSeq" id="XP_008476258.2">
    <property type="nucleotide sequence ID" value="XM_008478036.3"/>
</dbReference>
<dbReference type="PROSITE" id="PS51363">
    <property type="entry name" value="W2"/>
    <property type="match status" value="1"/>
</dbReference>
<accession>A0A1S4ER23</accession>
<sequence length="167" mass="19290">MEFVPPNKRSDEYFRTVFEEKGLADIVKLHMAQASQEAKKELQEQLEEQISEGASIKDIVADIREIANKHCIPDQELIVLIWSTVMAQVEWNKKEELVAEQALKHLKQFTPLFGAFTDTAPRAELALMLKVQEFCYENMNLMRVFQKIILLFYKSELHFTLCLAGGL</sequence>
<evidence type="ECO:0000313" key="4">
    <source>
        <dbReference type="RefSeq" id="XP_017304621.1"/>
    </source>
</evidence>
<dbReference type="OMA" id="WNQQAIG"/>
<dbReference type="GO" id="GO:0005737">
    <property type="term" value="C:cytoplasm"/>
    <property type="evidence" value="ECO:0007669"/>
    <property type="project" value="TreeGrafter"/>
</dbReference>
<gene>
    <name evidence="4" type="primary">LOC108254144</name>
    <name evidence="3" type="synonym">LOC103513221</name>
</gene>
<proteinExistence type="predicted"/>
<feature type="domain" description="W2" evidence="1">
    <location>
        <begin position="32"/>
        <end position="167"/>
    </location>
</feature>
<organism evidence="2 4">
    <name type="scientific">Diaphorina citri</name>
    <name type="common">Asian citrus psyllid</name>
    <dbReference type="NCBI Taxonomy" id="121845"/>
    <lineage>
        <taxon>Eukaryota</taxon>
        <taxon>Metazoa</taxon>
        <taxon>Ecdysozoa</taxon>
        <taxon>Arthropoda</taxon>
        <taxon>Hexapoda</taxon>
        <taxon>Insecta</taxon>
        <taxon>Pterygota</taxon>
        <taxon>Neoptera</taxon>
        <taxon>Paraneoptera</taxon>
        <taxon>Hemiptera</taxon>
        <taxon>Sternorrhyncha</taxon>
        <taxon>Psylloidea</taxon>
        <taxon>Psyllidae</taxon>
        <taxon>Diaphorininae</taxon>
        <taxon>Diaphorina</taxon>
    </lineage>
</organism>
<name>A0A1S4ER23_DIACI</name>
<dbReference type="GO" id="GO:0016020">
    <property type="term" value="C:membrane"/>
    <property type="evidence" value="ECO:0007669"/>
    <property type="project" value="TreeGrafter"/>
</dbReference>
<protein>
    <submittedName>
        <fullName evidence="3 4">Protein krasavietz-like</fullName>
    </submittedName>
</protein>
<dbReference type="KEGG" id="dci:103513221"/>
<evidence type="ECO:0000313" key="3">
    <source>
        <dbReference type="RefSeq" id="XP_008476258.2"/>
    </source>
</evidence>
<dbReference type="SUPFAM" id="SSF48371">
    <property type="entry name" value="ARM repeat"/>
    <property type="match status" value="1"/>
</dbReference>
<dbReference type="GeneID" id="108254144"/>
<dbReference type="PaxDb" id="121845-A0A1S4ER23"/>
<dbReference type="InterPro" id="IPR003307">
    <property type="entry name" value="W2_domain"/>
</dbReference>
<dbReference type="GeneID" id="103513221"/>
<dbReference type="AlphaFoldDB" id="A0A1S4ER23"/>
<dbReference type="Gene3D" id="1.25.40.180">
    <property type="match status" value="1"/>
</dbReference>
<dbReference type="STRING" id="121845.A0A1S4ER23"/>
<dbReference type="InterPro" id="IPR016024">
    <property type="entry name" value="ARM-type_fold"/>
</dbReference>
<reference evidence="3 4" key="1">
    <citation type="submission" date="2025-04" db="UniProtKB">
        <authorList>
            <consortium name="RefSeq"/>
        </authorList>
    </citation>
    <scope>IDENTIFICATION</scope>
</reference>
<dbReference type="InterPro" id="IPR057397">
    <property type="entry name" value="HEAT_5MP1_2"/>
</dbReference>
<dbReference type="Proteomes" id="UP000079169">
    <property type="component" value="Unplaced"/>
</dbReference>